<reference evidence="2" key="1">
    <citation type="submission" date="2021-12" db="EMBL/GenBank/DDBJ databases">
        <authorList>
            <person name="King R."/>
        </authorList>
    </citation>
    <scope>NUCLEOTIDE SEQUENCE</scope>
</reference>
<gene>
    <name evidence="2" type="ORF">BEMITA_LOCUS3464</name>
</gene>
<dbReference type="Proteomes" id="UP001152759">
    <property type="component" value="Chromosome 2"/>
</dbReference>
<proteinExistence type="predicted"/>
<name>A0A9P0A1Z7_BEMTA</name>
<feature type="region of interest" description="Disordered" evidence="1">
    <location>
        <begin position="233"/>
        <end position="252"/>
    </location>
</feature>
<evidence type="ECO:0000313" key="2">
    <source>
        <dbReference type="EMBL" id="CAH0384088.1"/>
    </source>
</evidence>
<evidence type="ECO:0000256" key="1">
    <source>
        <dbReference type="SAM" id="MobiDB-lite"/>
    </source>
</evidence>
<dbReference type="Gene3D" id="3.90.1750.10">
    <property type="entry name" value="Hect, E3 ligase catalytic domains"/>
    <property type="match status" value="1"/>
</dbReference>
<dbReference type="EMBL" id="OU963863">
    <property type="protein sequence ID" value="CAH0384088.1"/>
    <property type="molecule type" value="Genomic_DNA"/>
</dbReference>
<protein>
    <submittedName>
        <fullName evidence="2">Uncharacterized protein</fullName>
    </submittedName>
</protein>
<keyword evidence="3" id="KW-1185">Reference proteome</keyword>
<dbReference type="SUPFAM" id="SSF56204">
    <property type="entry name" value="Hect, E3 ligase catalytic domain"/>
    <property type="match status" value="1"/>
</dbReference>
<sequence>MFIVPTSIDSDFDEPEIPREQPRREIRTPRRFGEMFVLYSSGDILNYFDETTIETDPHLEAACREKEITPKFTRTLPDIIESLKPDSEGGKLVIWVTRNQVISNAISFLVDENHFNRLLKVRFADLAGTDEGASDHGGPQREVFDQFLDEVLESPIVIGEIEEELTYIEEEYTKRMYHYVGLLMGLSLIQGGPAPNIFSEDCLNHLISGVSEYGSNQPQQRNLTVEVEIHAPPTKSRHSEEVHAPSKASSDELSDILKKQKLSLIVDESTDKGDSKNLVLATRYFGSKVCDARDRFFDLITLPEGKADHVSLSNSVKTSFEQKDVPYKENLIGNSDQPLVDTYPVYLAT</sequence>
<dbReference type="InterPro" id="IPR035983">
    <property type="entry name" value="Hect_E3_ubiquitin_ligase"/>
</dbReference>
<evidence type="ECO:0000313" key="3">
    <source>
        <dbReference type="Proteomes" id="UP001152759"/>
    </source>
</evidence>
<organism evidence="2 3">
    <name type="scientific">Bemisia tabaci</name>
    <name type="common">Sweetpotato whitefly</name>
    <name type="synonym">Aleurodes tabaci</name>
    <dbReference type="NCBI Taxonomy" id="7038"/>
    <lineage>
        <taxon>Eukaryota</taxon>
        <taxon>Metazoa</taxon>
        <taxon>Ecdysozoa</taxon>
        <taxon>Arthropoda</taxon>
        <taxon>Hexapoda</taxon>
        <taxon>Insecta</taxon>
        <taxon>Pterygota</taxon>
        <taxon>Neoptera</taxon>
        <taxon>Paraneoptera</taxon>
        <taxon>Hemiptera</taxon>
        <taxon>Sternorrhyncha</taxon>
        <taxon>Aleyrodoidea</taxon>
        <taxon>Aleyrodidae</taxon>
        <taxon>Aleyrodinae</taxon>
        <taxon>Bemisia</taxon>
    </lineage>
</organism>
<accession>A0A9P0A1Z7</accession>
<dbReference type="GO" id="GO:0004842">
    <property type="term" value="F:ubiquitin-protein transferase activity"/>
    <property type="evidence" value="ECO:0007669"/>
    <property type="project" value="InterPro"/>
</dbReference>
<feature type="region of interest" description="Disordered" evidence="1">
    <location>
        <begin position="1"/>
        <end position="22"/>
    </location>
</feature>
<dbReference type="AlphaFoldDB" id="A0A9P0A1Z7"/>